<proteinExistence type="predicted"/>
<name>X1M4J4_9ZZZZ</name>
<dbReference type="SUPFAM" id="SSF49899">
    <property type="entry name" value="Concanavalin A-like lectins/glucanases"/>
    <property type="match status" value="1"/>
</dbReference>
<reference evidence="1" key="1">
    <citation type="journal article" date="2014" name="Front. Microbiol.">
        <title>High frequency of phylogenetically diverse reductive dehalogenase-homologous genes in deep subseafloor sedimentary metagenomes.</title>
        <authorList>
            <person name="Kawai M."/>
            <person name="Futagami T."/>
            <person name="Toyoda A."/>
            <person name="Takaki Y."/>
            <person name="Nishi S."/>
            <person name="Hori S."/>
            <person name="Arai W."/>
            <person name="Tsubouchi T."/>
            <person name="Morono Y."/>
            <person name="Uchiyama I."/>
            <person name="Ito T."/>
            <person name="Fujiyama A."/>
            <person name="Inagaki F."/>
            <person name="Takami H."/>
        </authorList>
    </citation>
    <scope>NUCLEOTIDE SEQUENCE</scope>
    <source>
        <strain evidence="1">Expedition CK06-06</strain>
    </source>
</reference>
<organism evidence="1">
    <name type="scientific">marine sediment metagenome</name>
    <dbReference type="NCBI Taxonomy" id="412755"/>
    <lineage>
        <taxon>unclassified sequences</taxon>
        <taxon>metagenomes</taxon>
        <taxon>ecological metagenomes</taxon>
    </lineage>
</organism>
<feature type="non-terminal residue" evidence="1">
    <location>
        <position position="1"/>
    </location>
</feature>
<accession>X1M4J4</accession>
<comment type="caution">
    <text evidence="1">The sequence shown here is derived from an EMBL/GenBank/DDBJ whole genome shotgun (WGS) entry which is preliminary data.</text>
</comment>
<dbReference type="EMBL" id="BARV01019041">
    <property type="protein sequence ID" value="GAI26512.1"/>
    <property type="molecule type" value="Genomic_DNA"/>
</dbReference>
<dbReference type="AlphaFoldDB" id="X1M4J4"/>
<gene>
    <name evidence="1" type="ORF">S06H3_32078</name>
</gene>
<dbReference type="Gene3D" id="2.60.120.200">
    <property type="match status" value="1"/>
</dbReference>
<evidence type="ECO:0000313" key="1">
    <source>
        <dbReference type="EMBL" id="GAI26512.1"/>
    </source>
</evidence>
<sequence>ANSAEYGNVADANWHKIVWTYDAGSGWHYCYVDVYGDGGFDIWSEPDPPFEFDNDFDPAKTWKTLIGASYAGGEPGDLDSGVIQEEGTSFMTGDVNEFRIYDYAVSLGEALALLGLEGVIYVPLDSLANYVPKDPCDSADPNLGSGVLDPNNLDIINFRDYLVIANNWLKEILWPLE</sequence>
<protein>
    <submittedName>
        <fullName evidence="1">Uncharacterized protein</fullName>
    </submittedName>
</protein>
<dbReference type="InterPro" id="IPR013320">
    <property type="entry name" value="ConA-like_dom_sf"/>
</dbReference>